<evidence type="ECO:0000313" key="2">
    <source>
        <dbReference type="Proteomes" id="UP000291343"/>
    </source>
</evidence>
<comment type="caution">
    <text evidence="1">The sequence shown here is derived from an EMBL/GenBank/DDBJ whole genome shotgun (WGS) entry which is preliminary data.</text>
</comment>
<reference evidence="1 2" key="1">
    <citation type="journal article" date="2017" name="Gigascience">
        <title>Genome sequence of the small brown planthopper, Laodelphax striatellus.</title>
        <authorList>
            <person name="Zhu J."/>
            <person name="Jiang F."/>
            <person name="Wang X."/>
            <person name="Yang P."/>
            <person name="Bao Y."/>
            <person name="Zhao W."/>
            <person name="Wang W."/>
            <person name="Lu H."/>
            <person name="Wang Q."/>
            <person name="Cui N."/>
            <person name="Li J."/>
            <person name="Chen X."/>
            <person name="Luo L."/>
            <person name="Yu J."/>
            <person name="Kang L."/>
            <person name="Cui F."/>
        </authorList>
    </citation>
    <scope>NUCLEOTIDE SEQUENCE [LARGE SCALE GENOMIC DNA]</scope>
    <source>
        <strain evidence="1">Lst14</strain>
    </source>
</reference>
<name>A0A482XIF6_LAOST</name>
<dbReference type="Proteomes" id="UP000291343">
    <property type="component" value="Unassembled WGS sequence"/>
</dbReference>
<protein>
    <submittedName>
        <fullName evidence="1">Uncharacterized protein</fullName>
    </submittedName>
</protein>
<dbReference type="OrthoDB" id="6343426at2759"/>
<sequence>MSIKNLHLQDFRGRVDSIVPNKACILFTRAGKEERALVMYDRVKFSGNSLPDNGKFDDYIKEGMVVSFSAHQIYETGHDRCGWFVTQIMADEVNRKLFPYLYCNDLATHGVFNKCGTVVYLANRQGVLTFKSDNGRQENVFFLASKLFIRSTRFKSNLKGSTQVEEGTEMYFDAVPCHNQENEFECQWFATVISNNPRAMFICGEGHVLAIINAEYGIALGSIKPNIWQSILFHRSMCFLFQLNLSTKDLREVFKKGDKINFIAVPSPKKFIAQMIATQISIYTDPRLGPQL</sequence>
<dbReference type="EMBL" id="QKKF02009095">
    <property type="protein sequence ID" value="RZF45454.1"/>
    <property type="molecule type" value="Genomic_DNA"/>
</dbReference>
<evidence type="ECO:0000313" key="1">
    <source>
        <dbReference type="EMBL" id="RZF45454.1"/>
    </source>
</evidence>
<dbReference type="AlphaFoldDB" id="A0A482XIF6"/>
<gene>
    <name evidence="1" type="ORF">LSTR_LSTR009325</name>
</gene>
<organism evidence="1 2">
    <name type="scientific">Laodelphax striatellus</name>
    <name type="common">Small brown planthopper</name>
    <name type="synonym">Delphax striatella</name>
    <dbReference type="NCBI Taxonomy" id="195883"/>
    <lineage>
        <taxon>Eukaryota</taxon>
        <taxon>Metazoa</taxon>
        <taxon>Ecdysozoa</taxon>
        <taxon>Arthropoda</taxon>
        <taxon>Hexapoda</taxon>
        <taxon>Insecta</taxon>
        <taxon>Pterygota</taxon>
        <taxon>Neoptera</taxon>
        <taxon>Paraneoptera</taxon>
        <taxon>Hemiptera</taxon>
        <taxon>Auchenorrhyncha</taxon>
        <taxon>Fulgoroidea</taxon>
        <taxon>Delphacidae</taxon>
        <taxon>Criomorphinae</taxon>
        <taxon>Laodelphax</taxon>
    </lineage>
</organism>
<accession>A0A482XIF6</accession>
<keyword evidence="2" id="KW-1185">Reference proteome</keyword>
<dbReference type="InParanoid" id="A0A482XIF6"/>
<proteinExistence type="predicted"/>